<evidence type="ECO:0000313" key="5">
    <source>
        <dbReference type="EMBL" id="TDQ56658.1"/>
    </source>
</evidence>
<gene>
    <name evidence="4" type="primary">napD</name>
    <name evidence="5" type="ORF">EDC45_1868</name>
</gene>
<name>A0A4R6VAB5_9PAST</name>
<comment type="subunit">
    <text evidence="4">Interacts with the cytoplasmic NapA precursor.</text>
</comment>
<proteinExistence type="inferred from homology"/>
<dbReference type="EMBL" id="SNYQ01000009">
    <property type="protein sequence ID" value="TDQ56658.1"/>
    <property type="molecule type" value="Genomic_DNA"/>
</dbReference>
<dbReference type="PANTHER" id="PTHR38603:SF1">
    <property type="entry name" value="CHAPERONE NAPD"/>
    <property type="match status" value="1"/>
</dbReference>
<dbReference type="Proteomes" id="UP000295657">
    <property type="component" value="Unassembled WGS sequence"/>
</dbReference>
<sequence length="100" mass="11228">MTAINNQQPRTDWHVCGLVVQCRIQKINEIQTALLAIEGTEIPGADADKGKLVVVMQSHDQQILLENMERARNIKGVIAVSLVYHEQDELSARPEQEPKN</sequence>
<keyword evidence="3 4" id="KW-0143">Chaperone</keyword>
<keyword evidence="2 4" id="KW-0963">Cytoplasm</keyword>
<accession>A0A4R6VAB5</accession>
<evidence type="ECO:0000256" key="4">
    <source>
        <dbReference type="HAMAP-Rule" id="MF_02200"/>
    </source>
</evidence>
<evidence type="ECO:0000256" key="3">
    <source>
        <dbReference type="ARBA" id="ARBA00023186"/>
    </source>
</evidence>
<evidence type="ECO:0000256" key="2">
    <source>
        <dbReference type="ARBA" id="ARBA00022490"/>
    </source>
</evidence>
<dbReference type="RefSeq" id="WP_133545712.1">
    <property type="nucleotide sequence ID" value="NZ_SNYQ01000009.1"/>
</dbReference>
<dbReference type="InterPro" id="IPR005623">
    <property type="entry name" value="Chaperone_NapD_NO3_reduct"/>
</dbReference>
<comment type="similarity">
    <text evidence="4">Belongs to the NapD family.</text>
</comment>
<comment type="caution">
    <text evidence="5">The sequence shown here is derived from an EMBL/GenBank/DDBJ whole genome shotgun (WGS) entry which is preliminary data.</text>
</comment>
<comment type="function">
    <text evidence="4">Chaperone for NapA, the catalytic subunit of the periplasmic nitrate reductase. It binds directly and specifically to the twin-arginine signal peptide of NapA, preventing premature interaction with the Tat translocase and premature export.</text>
</comment>
<dbReference type="GO" id="GO:0051224">
    <property type="term" value="P:negative regulation of protein transport"/>
    <property type="evidence" value="ECO:0007669"/>
    <property type="project" value="UniProtKB-UniRule"/>
</dbReference>
<protein>
    <recommendedName>
        <fullName evidence="4">Chaperone NapD</fullName>
    </recommendedName>
    <alternativeName>
        <fullName evidence="4">NapA signal peptide-binding chaperone NapD</fullName>
    </alternativeName>
</protein>
<dbReference type="Gene3D" id="3.30.70.920">
    <property type="match status" value="1"/>
</dbReference>
<dbReference type="GO" id="GO:0005048">
    <property type="term" value="F:signal sequence binding"/>
    <property type="evidence" value="ECO:0007669"/>
    <property type="project" value="UniProtKB-UniRule"/>
</dbReference>
<dbReference type="OrthoDB" id="6455702at2"/>
<reference evidence="5 6" key="1">
    <citation type="submission" date="2019-03" db="EMBL/GenBank/DDBJ databases">
        <title>Genomic Encyclopedia of Type Strains, Phase IV (KMG-IV): sequencing the most valuable type-strain genomes for metagenomic binning, comparative biology and taxonomic classification.</title>
        <authorList>
            <person name="Goeker M."/>
        </authorList>
    </citation>
    <scope>NUCLEOTIDE SEQUENCE [LARGE SCALE GENOMIC DNA]</scope>
    <source>
        <strain evidence="5 6">DSM 28403</strain>
    </source>
</reference>
<dbReference type="GO" id="GO:0005737">
    <property type="term" value="C:cytoplasm"/>
    <property type="evidence" value="ECO:0007669"/>
    <property type="project" value="UniProtKB-SubCell"/>
</dbReference>
<dbReference type="FunFam" id="3.30.70.920:FF:000004">
    <property type="entry name" value="Chaperone NapD"/>
    <property type="match status" value="1"/>
</dbReference>
<evidence type="ECO:0000313" key="6">
    <source>
        <dbReference type="Proteomes" id="UP000295657"/>
    </source>
</evidence>
<organism evidence="5 6">
    <name type="scientific">Mesocricetibacter intestinalis</name>
    <dbReference type="NCBI Taxonomy" id="1521930"/>
    <lineage>
        <taxon>Bacteria</taxon>
        <taxon>Pseudomonadati</taxon>
        <taxon>Pseudomonadota</taxon>
        <taxon>Gammaproteobacteria</taxon>
        <taxon>Pasteurellales</taxon>
        <taxon>Pasteurellaceae</taxon>
        <taxon>Mesocricetibacter</taxon>
    </lineage>
</organism>
<dbReference type="HAMAP" id="MF_02200">
    <property type="entry name" value="NapD"/>
    <property type="match status" value="1"/>
</dbReference>
<dbReference type="AlphaFoldDB" id="A0A4R6VAB5"/>
<keyword evidence="6" id="KW-1185">Reference proteome</keyword>
<dbReference type="Pfam" id="PF03927">
    <property type="entry name" value="NapD"/>
    <property type="match status" value="1"/>
</dbReference>
<comment type="subcellular location">
    <subcellularLocation>
        <location evidence="1 4">Cytoplasm</location>
    </subcellularLocation>
</comment>
<dbReference type="PANTHER" id="PTHR38603">
    <property type="entry name" value="CHAPERONE NAPD"/>
    <property type="match status" value="1"/>
</dbReference>
<evidence type="ECO:0000256" key="1">
    <source>
        <dbReference type="ARBA" id="ARBA00004496"/>
    </source>
</evidence>